<evidence type="ECO:0000259" key="1">
    <source>
        <dbReference type="Pfam" id="PF13280"/>
    </source>
</evidence>
<dbReference type="InterPro" id="IPR057727">
    <property type="entry name" value="WCX_dom"/>
</dbReference>
<protein>
    <submittedName>
        <fullName evidence="4">WYL domain-containing protein</fullName>
    </submittedName>
</protein>
<accession>A0A936TFP7</accession>
<dbReference type="Proteomes" id="UP000727993">
    <property type="component" value="Unassembled WGS sequence"/>
</dbReference>
<dbReference type="PIRSF" id="PIRSF016838">
    <property type="entry name" value="PafC"/>
    <property type="match status" value="1"/>
</dbReference>
<sequence>MSARVTAGDRLRRILAVLPWVAERPGVTVGEVTERFGIDRDDLLADLNVVFMVGVYPYTPDALVDVSIDEEDQIEVRLGEAFRRPLALTPAQNLALLAAGSALLTTPGTDPDGPLARGLAKLARTVGADPGRSLSVDLGDAAAGGQRELLASALEADHQVRLRYYTLGRDRAEERVVDPWLVRNRDGHWYLSAYCHSADAPRTFRLDRILDAEVLETDRRHRPPAESDLALRPDEAAPLVELRVAEGYRWVAETYPVESVVDEADGSQRITLAVSGEAWLSRLLLRLGPDVEVLAAPPELIDAGVRAATAVLQRYGVMDPGS</sequence>
<dbReference type="InterPro" id="IPR051534">
    <property type="entry name" value="CBASS_pafABC_assoc_protein"/>
</dbReference>
<dbReference type="EMBL" id="JADJZA010000008">
    <property type="protein sequence ID" value="MBK9298302.1"/>
    <property type="molecule type" value="Genomic_DNA"/>
</dbReference>
<comment type="caution">
    <text evidence="4">The sequence shown here is derived from an EMBL/GenBank/DDBJ whole genome shotgun (WGS) entry which is preliminary data.</text>
</comment>
<feature type="domain" description="WYL" evidence="1">
    <location>
        <begin position="149"/>
        <end position="214"/>
    </location>
</feature>
<dbReference type="Pfam" id="PF19187">
    <property type="entry name" value="HTH_PafC"/>
    <property type="match status" value="1"/>
</dbReference>
<dbReference type="InterPro" id="IPR026881">
    <property type="entry name" value="WYL_dom"/>
</dbReference>
<evidence type="ECO:0000259" key="3">
    <source>
        <dbReference type="Pfam" id="PF25583"/>
    </source>
</evidence>
<dbReference type="InterPro" id="IPR043839">
    <property type="entry name" value="PafC_HTH"/>
</dbReference>
<gene>
    <name evidence="4" type="ORF">IPN02_15970</name>
</gene>
<dbReference type="PANTHER" id="PTHR34580:SF1">
    <property type="entry name" value="PROTEIN PAFC"/>
    <property type="match status" value="1"/>
</dbReference>
<dbReference type="InterPro" id="IPR028349">
    <property type="entry name" value="PafC-like"/>
</dbReference>
<dbReference type="AlphaFoldDB" id="A0A936TFP7"/>
<feature type="domain" description="PafC HTH" evidence="2">
    <location>
        <begin position="9"/>
        <end position="123"/>
    </location>
</feature>
<proteinExistence type="predicted"/>
<dbReference type="PANTHER" id="PTHR34580">
    <property type="match status" value="1"/>
</dbReference>
<reference evidence="4 5" key="1">
    <citation type="submission" date="2020-10" db="EMBL/GenBank/DDBJ databases">
        <title>Connecting structure to function with the recovery of over 1000 high-quality activated sludge metagenome-assembled genomes encoding full-length rRNA genes using long-read sequencing.</title>
        <authorList>
            <person name="Singleton C.M."/>
            <person name="Petriglieri F."/>
            <person name="Kristensen J.M."/>
            <person name="Kirkegaard R.H."/>
            <person name="Michaelsen T.Y."/>
            <person name="Andersen M.H."/>
            <person name="Karst S.M."/>
            <person name="Dueholm M.S."/>
            <person name="Nielsen P.H."/>
            <person name="Albertsen M."/>
        </authorList>
    </citation>
    <scope>NUCLEOTIDE SEQUENCE [LARGE SCALE GENOMIC DNA]</scope>
    <source>
        <strain evidence="4">Lyne_18-Q3-R50-59_MAXAC.006</strain>
    </source>
</reference>
<name>A0A936TFP7_9ACTN</name>
<dbReference type="PROSITE" id="PS52050">
    <property type="entry name" value="WYL"/>
    <property type="match status" value="1"/>
</dbReference>
<organism evidence="4 5">
    <name type="scientific">Candidatus Neomicrothrix subdominans</name>
    <dbReference type="NCBI Taxonomy" id="2954438"/>
    <lineage>
        <taxon>Bacteria</taxon>
        <taxon>Bacillati</taxon>
        <taxon>Actinomycetota</taxon>
        <taxon>Acidimicrobiia</taxon>
        <taxon>Acidimicrobiales</taxon>
        <taxon>Microthrixaceae</taxon>
        <taxon>Candidatus Neomicrothrix</taxon>
    </lineage>
</organism>
<dbReference type="Pfam" id="PF13280">
    <property type="entry name" value="WYL"/>
    <property type="match status" value="1"/>
</dbReference>
<evidence type="ECO:0000313" key="5">
    <source>
        <dbReference type="Proteomes" id="UP000727993"/>
    </source>
</evidence>
<feature type="domain" description="WCX" evidence="3">
    <location>
        <begin position="239"/>
        <end position="311"/>
    </location>
</feature>
<evidence type="ECO:0000313" key="4">
    <source>
        <dbReference type="EMBL" id="MBK9298302.1"/>
    </source>
</evidence>
<dbReference type="Pfam" id="PF25583">
    <property type="entry name" value="WCX"/>
    <property type="match status" value="1"/>
</dbReference>
<evidence type="ECO:0000259" key="2">
    <source>
        <dbReference type="Pfam" id="PF19187"/>
    </source>
</evidence>